<name>A0AAV4MW57_CAEEX</name>
<reference evidence="1 2" key="1">
    <citation type="submission" date="2021-06" db="EMBL/GenBank/DDBJ databases">
        <title>Caerostris extrusa draft genome.</title>
        <authorList>
            <person name="Kono N."/>
            <person name="Arakawa K."/>
        </authorList>
    </citation>
    <scope>NUCLEOTIDE SEQUENCE [LARGE SCALE GENOMIC DNA]</scope>
</reference>
<evidence type="ECO:0000313" key="2">
    <source>
        <dbReference type="Proteomes" id="UP001054945"/>
    </source>
</evidence>
<gene>
    <name evidence="1" type="ORF">CEXT_252451</name>
</gene>
<evidence type="ECO:0000313" key="1">
    <source>
        <dbReference type="EMBL" id="GIX76720.1"/>
    </source>
</evidence>
<sequence>MESAEGISFLFICSFRDFFSSDIIVRARGEKSRSAFRIFTGSHVAFMNLLSTLQSPQLNFLVPHTPTRILIPFPFPSHTFPRSKNLFVPSKFVERVLFDNGNSCCSDSVIVFRGYK</sequence>
<dbReference type="AlphaFoldDB" id="A0AAV4MW57"/>
<organism evidence="1 2">
    <name type="scientific">Caerostris extrusa</name>
    <name type="common">Bark spider</name>
    <name type="synonym">Caerostris bankana</name>
    <dbReference type="NCBI Taxonomy" id="172846"/>
    <lineage>
        <taxon>Eukaryota</taxon>
        <taxon>Metazoa</taxon>
        <taxon>Ecdysozoa</taxon>
        <taxon>Arthropoda</taxon>
        <taxon>Chelicerata</taxon>
        <taxon>Arachnida</taxon>
        <taxon>Araneae</taxon>
        <taxon>Araneomorphae</taxon>
        <taxon>Entelegynae</taxon>
        <taxon>Araneoidea</taxon>
        <taxon>Araneidae</taxon>
        <taxon>Caerostris</taxon>
    </lineage>
</organism>
<protein>
    <submittedName>
        <fullName evidence="1">Uncharacterized protein</fullName>
    </submittedName>
</protein>
<keyword evidence="2" id="KW-1185">Reference proteome</keyword>
<proteinExistence type="predicted"/>
<accession>A0AAV4MW57</accession>
<dbReference type="Proteomes" id="UP001054945">
    <property type="component" value="Unassembled WGS sequence"/>
</dbReference>
<comment type="caution">
    <text evidence="1">The sequence shown here is derived from an EMBL/GenBank/DDBJ whole genome shotgun (WGS) entry which is preliminary data.</text>
</comment>
<dbReference type="EMBL" id="BPLR01020282">
    <property type="protein sequence ID" value="GIX76720.1"/>
    <property type="molecule type" value="Genomic_DNA"/>
</dbReference>